<dbReference type="EMBL" id="AHNQ02000040">
    <property type="protein sequence ID" value="EKO23656.1"/>
    <property type="molecule type" value="Genomic_DNA"/>
</dbReference>
<proteinExistence type="predicted"/>
<comment type="caution">
    <text evidence="2">The sequence shown here is derived from an EMBL/GenBank/DDBJ whole genome shotgun (WGS) entry which is preliminary data.</text>
</comment>
<sequence length="256" mass="28771">AEREIHRRDNLLLGGNPALFLDRKLFSGGLTSLITKGYRGVATTLADVGNMLGEGVVSSAFRDSVYDQTRDWRNTITQEDVKARTGQGIINKSYIETEMRNQLFDVIGETFIPGDKEAAHNLGLLLKHHIDAKRRKETSQRTTSKRRANDSTSSGCGSSDIFQRRHSESRSDRLVEFNVDVGEGSGSNVDEWPGRSDGSEHSGEYGDRRRTERKQWSTSSPRKRNHLDRDAGSEDSGNRLCKLYETPKRKLVNRTA</sequence>
<feature type="non-terminal residue" evidence="2">
    <location>
        <position position="1"/>
    </location>
</feature>
<feature type="compositionally biased region" description="Polar residues" evidence="1">
    <location>
        <begin position="150"/>
        <end position="161"/>
    </location>
</feature>
<gene>
    <name evidence="2" type="ORF">LEP1GSC104_0009</name>
</gene>
<dbReference type="InterPro" id="IPR030885">
    <property type="entry name" value="Lepto_longest"/>
</dbReference>
<dbReference type="NCBIfam" id="TIGR04388">
    <property type="entry name" value="Lepto_longest"/>
    <property type="match status" value="1"/>
</dbReference>
<dbReference type="Proteomes" id="UP000006324">
    <property type="component" value="Unassembled WGS sequence"/>
</dbReference>
<evidence type="ECO:0000313" key="3">
    <source>
        <dbReference type="Proteomes" id="UP000006324"/>
    </source>
</evidence>
<accession>A0A0F6H607</accession>
<protein>
    <submittedName>
        <fullName evidence="2">Uncharacterized protein</fullName>
    </submittedName>
</protein>
<feature type="compositionally biased region" description="Basic and acidic residues" evidence="1">
    <location>
        <begin position="192"/>
        <end position="215"/>
    </location>
</feature>
<feature type="region of interest" description="Disordered" evidence="1">
    <location>
        <begin position="133"/>
        <end position="242"/>
    </location>
</feature>
<feature type="compositionally biased region" description="Basic and acidic residues" evidence="1">
    <location>
        <begin position="162"/>
        <end position="175"/>
    </location>
</feature>
<reference evidence="2 3" key="1">
    <citation type="submission" date="2012-09" db="EMBL/GenBank/DDBJ databases">
        <authorList>
            <person name="Harkins D.M."/>
            <person name="Durkin A.S."/>
            <person name="Brinkac L.M."/>
            <person name="Selengut J.D."/>
            <person name="Sanka R."/>
            <person name="DePew J."/>
            <person name="Purushe J."/>
            <person name="Chanthongthip A."/>
            <person name="Lattana O."/>
            <person name="Phetsouvanh R."/>
            <person name="Newton P.N."/>
            <person name="Vinetz J.M."/>
            <person name="Sutton G.G."/>
            <person name="Nelson W.C."/>
            <person name="Fouts D.E."/>
        </authorList>
    </citation>
    <scope>NUCLEOTIDE SEQUENCE [LARGE SCALE GENOMIC DNA]</scope>
    <source>
        <strain evidence="2 3">UI 12621</strain>
    </source>
</reference>
<dbReference type="AlphaFoldDB" id="A0A0F6H607"/>
<name>A0A0F6H607_LEPIR</name>
<organism evidence="2 3">
    <name type="scientific">Leptospira interrogans str. UI 12621</name>
    <dbReference type="NCBI Taxonomy" id="1049937"/>
    <lineage>
        <taxon>Bacteria</taxon>
        <taxon>Pseudomonadati</taxon>
        <taxon>Spirochaetota</taxon>
        <taxon>Spirochaetia</taxon>
        <taxon>Leptospirales</taxon>
        <taxon>Leptospiraceae</taxon>
        <taxon>Leptospira</taxon>
    </lineage>
</organism>
<evidence type="ECO:0000313" key="2">
    <source>
        <dbReference type="EMBL" id="EKO23656.1"/>
    </source>
</evidence>
<evidence type="ECO:0000256" key="1">
    <source>
        <dbReference type="SAM" id="MobiDB-lite"/>
    </source>
</evidence>